<name>A0ABT9V012_9BACL</name>
<dbReference type="Proteomes" id="UP001231362">
    <property type="component" value="Unassembled WGS sequence"/>
</dbReference>
<keyword evidence="2" id="KW-1185">Reference proteome</keyword>
<protein>
    <submittedName>
        <fullName evidence="1">Uncharacterized protein</fullName>
    </submittedName>
</protein>
<sequence>MLFVFLKATMFAKRSLNFSVRFFSIWGILTSDRGLGQIFEEEKGAFYL</sequence>
<organism evidence="1 2">
    <name type="scientific">Anoxybacillus andreesenii</name>
    <dbReference type="NCBI Taxonomy" id="1325932"/>
    <lineage>
        <taxon>Bacteria</taxon>
        <taxon>Bacillati</taxon>
        <taxon>Bacillota</taxon>
        <taxon>Bacilli</taxon>
        <taxon>Bacillales</taxon>
        <taxon>Anoxybacillaceae</taxon>
        <taxon>Anoxybacillus</taxon>
    </lineage>
</organism>
<reference evidence="1 2" key="1">
    <citation type="submission" date="2023-07" db="EMBL/GenBank/DDBJ databases">
        <title>Genomic Encyclopedia of Type Strains, Phase IV (KMG-IV): sequencing the most valuable type-strain genomes for metagenomic binning, comparative biology and taxonomic classification.</title>
        <authorList>
            <person name="Goeker M."/>
        </authorList>
    </citation>
    <scope>NUCLEOTIDE SEQUENCE [LARGE SCALE GENOMIC DNA]</scope>
    <source>
        <strain evidence="1 2">DSM 23948</strain>
    </source>
</reference>
<evidence type="ECO:0000313" key="1">
    <source>
        <dbReference type="EMBL" id="MDQ0154276.1"/>
    </source>
</evidence>
<comment type="caution">
    <text evidence="1">The sequence shown here is derived from an EMBL/GenBank/DDBJ whole genome shotgun (WGS) entry which is preliminary data.</text>
</comment>
<dbReference type="EMBL" id="JAUSTU010000002">
    <property type="protein sequence ID" value="MDQ0154276.1"/>
    <property type="molecule type" value="Genomic_DNA"/>
</dbReference>
<proteinExistence type="predicted"/>
<evidence type="ECO:0000313" key="2">
    <source>
        <dbReference type="Proteomes" id="UP001231362"/>
    </source>
</evidence>
<accession>A0ABT9V012</accession>
<gene>
    <name evidence="1" type="ORF">J2S07_000580</name>
</gene>